<dbReference type="Proteomes" id="UP000076852">
    <property type="component" value="Plasmid pOLGA1"/>
</dbReference>
<dbReference type="Pfam" id="PF11177">
    <property type="entry name" value="DUF2964"/>
    <property type="match status" value="1"/>
</dbReference>
<feature type="transmembrane region" description="Helical" evidence="1">
    <location>
        <begin position="7"/>
        <end position="30"/>
    </location>
</feature>
<dbReference type="AlphaFoldDB" id="A0A160FX93"/>
<evidence type="ECO:0008006" key="4">
    <source>
        <dbReference type="Google" id="ProtNLM"/>
    </source>
</evidence>
<dbReference type="OrthoDB" id="8943486at2"/>
<dbReference type="InterPro" id="IPR021347">
    <property type="entry name" value="DUF2964"/>
</dbReference>
<protein>
    <recommendedName>
        <fullName evidence="4">DUF2964 domain-containing protein</fullName>
    </recommendedName>
</protein>
<dbReference type="KEGG" id="buz:AYM40_36705"/>
<feature type="transmembrane region" description="Helical" evidence="1">
    <location>
        <begin position="36"/>
        <end position="56"/>
    </location>
</feature>
<organism evidence="2 3">
    <name type="scientific">Paraburkholderia phytofirmans OLGA172</name>
    <dbReference type="NCBI Taxonomy" id="1417228"/>
    <lineage>
        <taxon>Bacteria</taxon>
        <taxon>Pseudomonadati</taxon>
        <taxon>Pseudomonadota</taxon>
        <taxon>Betaproteobacteria</taxon>
        <taxon>Burkholderiales</taxon>
        <taxon>Burkholderiaceae</taxon>
        <taxon>Paraburkholderia</taxon>
    </lineage>
</organism>
<dbReference type="RefSeq" id="WP_063501123.1">
    <property type="nucleotide sequence ID" value="NZ_CP014580.1"/>
</dbReference>
<sequence length="63" mass="6460">MVQAEPRIILAAVAVFMALAGLGATIRGLLFDSPAFIHYGALALVAGVASFVVLLMPTTADDT</sequence>
<dbReference type="EMBL" id="CP014580">
    <property type="protein sequence ID" value="ANB77951.1"/>
    <property type="molecule type" value="Genomic_DNA"/>
</dbReference>
<geneLocation type="plasmid" evidence="3">
    <name>polga1</name>
</geneLocation>
<evidence type="ECO:0000313" key="3">
    <source>
        <dbReference type="Proteomes" id="UP000076852"/>
    </source>
</evidence>
<keyword evidence="1" id="KW-0812">Transmembrane</keyword>
<reference evidence="2 3" key="1">
    <citation type="journal article" date="2016" name="Gene">
        <title>PacBio SMRT assembly of a complex multi-replicon genome reveals chlorocatechol degradative operon in a region of genome plasticity.</title>
        <authorList>
            <person name="Ricker N."/>
            <person name="Shen S.Y."/>
            <person name="Goordial J."/>
            <person name="Jin S."/>
            <person name="Fulthorpe R.R."/>
        </authorList>
    </citation>
    <scope>NUCLEOTIDE SEQUENCE [LARGE SCALE GENOMIC DNA]</scope>
    <source>
        <strain evidence="2 3">OLGA172</strain>
        <plasmid evidence="3">polga1</plasmid>
    </source>
</reference>
<name>A0A160FX93_9BURK</name>
<gene>
    <name evidence="2" type="ORF">AYM40_36705</name>
</gene>
<proteinExistence type="predicted"/>
<accession>A0A160FX93</accession>
<keyword evidence="1" id="KW-1133">Transmembrane helix</keyword>
<keyword evidence="1" id="KW-0472">Membrane</keyword>
<keyword evidence="3" id="KW-1185">Reference proteome</keyword>
<evidence type="ECO:0000256" key="1">
    <source>
        <dbReference type="SAM" id="Phobius"/>
    </source>
</evidence>
<evidence type="ECO:0000313" key="2">
    <source>
        <dbReference type="EMBL" id="ANB77951.1"/>
    </source>
</evidence>
<keyword evidence="2" id="KW-0614">Plasmid</keyword>